<dbReference type="OrthoDB" id="48988at2759"/>
<dbReference type="AlphaFoldDB" id="A0A9P5U7G4"/>
<proteinExistence type="predicted"/>
<keyword evidence="2" id="KW-1185">Reference proteome</keyword>
<dbReference type="InterPro" id="IPR036812">
    <property type="entry name" value="NAD(P)_OxRdtase_dom_sf"/>
</dbReference>
<reference evidence="1" key="1">
    <citation type="submission" date="2020-11" db="EMBL/GenBank/DDBJ databases">
        <authorList>
            <consortium name="DOE Joint Genome Institute"/>
            <person name="Ahrendt S."/>
            <person name="Riley R."/>
            <person name="Andreopoulos W."/>
            <person name="Labutti K."/>
            <person name="Pangilinan J."/>
            <person name="Ruiz-Duenas F.J."/>
            <person name="Barrasa J.M."/>
            <person name="Sanchez-Garcia M."/>
            <person name="Camarero S."/>
            <person name="Miyauchi S."/>
            <person name="Serrano A."/>
            <person name="Linde D."/>
            <person name="Babiker R."/>
            <person name="Drula E."/>
            <person name="Ayuso-Fernandez I."/>
            <person name="Pacheco R."/>
            <person name="Padilla G."/>
            <person name="Ferreira P."/>
            <person name="Barriuso J."/>
            <person name="Kellner H."/>
            <person name="Castanera R."/>
            <person name="Alfaro M."/>
            <person name="Ramirez L."/>
            <person name="Pisabarro A.G."/>
            <person name="Kuo A."/>
            <person name="Tritt A."/>
            <person name="Lipzen A."/>
            <person name="He G."/>
            <person name="Yan M."/>
            <person name="Ng V."/>
            <person name="Cullen D."/>
            <person name="Martin F."/>
            <person name="Rosso M.-N."/>
            <person name="Henrissat B."/>
            <person name="Hibbett D."/>
            <person name="Martinez A.T."/>
            <person name="Grigoriev I.V."/>
        </authorList>
    </citation>
    <scope>NUCLEOTIDE SEQUENCE</scope>
    <source>
        <strain evidence="1">AH 40177</strain>
    </source>
</reference>
<comment type="caution">
    <text evidence="1">The sequence shown here is derived from an EMBL/GenBank/DDBJ whole genome shotgun (WGS) entry which is preliminary data.</text>
</comment>
<organism evidence="1 2">
    <name type="scientific">Rhodocollybia butyracea</name>
    <dbReference type="NCBI Taxonomy" id="206335"/>
    <lineage>
        <taxon>Eukaryota</taxon>
        <taxon>Fungi</taxon>
        <taxon>Dikarya</taxon>
        <taxon>Basidiomycota</taxon>
        <taxon>Agaricomycotina</taxon>
        <taxon>Agaricomycetes</taxon>
        <taxon>Agaricomycetidae</taxon>
        <taxon>Agaricales</taxon>
        <taxon>Marasmiineae</taxon>
        <taxon>Omphalotaceae</taxon>
        <taxon>Rhodocollybia</taxon>
    </lineage>
</organism>
<name>A0A9P5U7G4_9AGAR</name>
<gene>
    <name evidence="1" type="ORF">BDP27DRAFT_1523897</name>
</gene>
<evidence type="ECO:0000313" key="1">
    <source>
        <dbReference type="EMBL" id="KAF9068779.1"/>
    </source>
</evidence>
<evidence type="ECO:0008006" key="3">
    <source>
        <dbReference type="Google" id="ProtNLM"/>
    </source>
</evidence>
<evidence type="ECO:0000313" key="2">
    <source>
        <dbReference type="Proteomes" id="UP000772434"/>
    </source>
</evidence>
<feature type="non-terminal residue" evidence="1">
    <location>
        <position position="67"/>
    </location>
</feature>
<protein>
    <recommendedName>
        <fullName evidence="3">NADP-dependent oxidoreductase domain-containing protein</fullName>
    </recommendedName>
</protein>
<accession>A0A9P5U7G4</accession>
<sequence length="67" mass="7608">MPRESRERRRSNKYFDGGNDVFLIIGGRKIENLKDNLEAADLTLSDEELEGVMPFDLGFSANFIVSL</sequence>
<dbReference type="Proteomes" id="UP000772434">
    <property type="component" value="Unassembled WGS sequence"/>
</dbReference>
<dbReference type="SUPFAM" id="SSF51430">
    <property type="entry name" value="NAD(P)-linked oxidoreductase"/>
    <property type="match status" value="1"/>
</dbReference>
<dbReference type="EMBL" id="JADNRY010000057">
    <property type="protein sequence ID" value="KAF9068779.1"/>
    <property type="molecule type" value="Genomic_DNA"/>
</dbReference>